<protein>
    <recommendedName>
        <fullName evidence="4">HTH arsR-type domain-containing protein</fullName>
    </recommendedName>
</protein>
<keyword evidence="6" id="KW-1185">Reference proteome</keyword>
<dbReference type="GO" id="GO:0003677">
    <property type="term" value="F:DNA binding"/>
    <property type="evidence" value="ECO:0007669"/>
    <property type="project" value="UniProtKB-KW"/>
</dbReference>
<gene>
    <name evidence="5" type="ORF">CP373A1_07725</name>
</gene>
<feature type="domain" description="HTH arsR-type" evidence="4">
    <location>
        <begin position="1"/>
        <end position="94"/>
    </location>
</feature>
<dbReference type="Pfam" id="PF01022">
    <property type="entry name" value="HTH_5"/>
    <property type="match status" value="1"/>
</dbReference>
<dbReference type="PANTHER" id="PTHR33154">
    <property type="entry name" value="TRANSCRIPTIONAL REGULATOR, ARSR FAMILY"/>
    <property type="match status" value="1"/>
</dbReference>
<dbReference type="SUPFAM" id="SSF46785">
    <property type="entry name" value="Winged helix' DNA-binding domain"/>
    <property type="match status" value="1"/>
</dbReference>
<dbReference type="SMART" id="SM00418">
    <property type="entry name" value="HTH_ARSR"/>
    <property type="match status" value="1"/>
</dbReference>
<dbReference type="InterPro" id="IPR011991">
    <property type="entry name" value="ArsR-like_HTH"/>
</dbReference>
<comment type="caution">
    <text evidence="5">The sequence shown here is derived from an EMBL/GenBank/DDBJ whole genome shotgun (WGS) entry which is preliminary data.</text>
</comment>
<dbReference type="NCBIfam" id="NF033788">
    <property type="entry name" value="HTH_metalloreg"/>
    <property type="match status" value="1"/>
</dbReference>
<dbReference type="PROSITE" id="PS50987">
    <property type="entry name" value="HTH_ARSR_2"/>
    <property type="match status" value="1"/>
</dbReference>
<dbReference type="CDD" id="cd00090">
    <property type="entry name" value="HTH_ARSR"/>
    <property type="match status" value="1"/>
</dbReference>
<dbReference type="AlphaFoldDB" id="A0A174DUZ7"/>
<dbReference type="InterPro" id="IPR001845">
    <property type="entry name" value="HTH_ArsR_DNA-bd_dom"/>
</dbReference>
<dbReference type="PRINTS" id="PR00778">
    <property type="entry name" value="HTHARSR"/>
</dbReference>
<evidence type="ECO:0000259" key="4">
    <source>
        <dbReference type="PROSITE" id="PS50987"/>
    </source>
</evidence>
<keyword evidence="3" id="KW-0804">Transcription</keyword>
<organism evidence="5 6">
    <name type="scientific">Clostridium paraputrificum</name>
    <dbReference type="NCBI Taxonomy" id="29363"/>
    <lineage>
        <taxon>Bacteria</taxon>
        <taxon>Bacillati</taxon>
        <taxon>Bacillota</taxon>
        <taxon>Clostridia</taxon>
        <taxon>Eubacteriales</taxon>
        <taxon>Clostridiaceae</taxon>
        <taxon>Clostridium</taxon>
    </lineage>
</organism>
<dbReference type="InterPro" id="IPR018656">
    <property type="entry name" value="DUF2087"/>
</dbReference>
<dbReference type="eggNOG" id="COG0640">
    <property type="taxonomic scope" value="Bacteria"/>
</dbReference>
<dbReference type="GO" id="GO:0003700">
    <property type="term" value="F:DNA-binding transcription factor activity"/>
    <property type="evidence" value="ECO:0007669"/>
    <property type="project" value="InterPro"/>
</dbReference>
<reference evidence="5 6" key="1">
    <citation type="submission" date="2016-06" db="EMBL/GenBank/DDBJ databases">
        <authorList>
            <person name="Kjaerup R.B."/>
            <person name="Dalgaard T.S."/>
            <person name="Juul-Madsen H.R."/>
        </authorList>
    </citation>
    <scope>NUCLEOTIDE SEQUENCE [LARGE SCALE GENOMIC DNA]</scope>
    <source>
        <strain evidence="5 6">373-A1</strain>
    </source>
</reference>
<dbReference type="InterPro" id="IPR036390">
    <property type="entry name" value="WH_DNA-bd_sf"/>
</dbReference>
<keyword evidence="2" id="KW-0238">DNA-binding</keyword>
<evidence type="ECO:0000313" key="6">
    <source>
        <dbReference type="Proteomes" id="UP000092714"/>
    </source>
</evidence>
<name>A0A174DUZ7_9CLOT</name>
<dbReference type="Pfam" id="PF09860">
    <property type="entry name" value="DUF2087"/>
    <property type="match status" value="1"/>
</dbReference>
<keyword evidence="1" id="KW-0805">Transcription regulation</keyword>
<evidence type="ECO:0000256" key="1">
    <source>
        <dbReference type="ARBA" id="ARBA00023015"/>
    </source>
</evidence>
<evidence type="ECO:0000256" key="2">
    <source>
        <dbReference type="ARBA" id="ARBA00023125"/>
    </source>
</evidence>
<proteinExistence type="predicted"/>
<dbReference type="InterPro" id="IPR036388">
    <property type="entry name" value="WH-like_DNA-bd_sf"/>
</dbReference>
<evidence type="ECO:0000256" key="3">
    <source>
        <dbReference type="ARBA" id="ARBA00023163"/>
    </source>
</evidence>
<accession>A0A174DUZ7</accession>
<sequence>MDSVQLFKALGDKSRLRIVNTLRIEGPMYVELLSQRLELAQSTVSFHLKKLEECGIVKSNKEQYYVVFSLNTELLESKVIDLISSTNSDLDEQKEREIKYRNEVLKTYFKNERLTSIPVQKEKKKIILEYIVRGLNAEESYTIGALNYILYKYTMDIEKLREELIQNSYLYSREGIFFLTNTAREKVREFSIPSLLSKYIFKSEEAVFYIKEQVSVDIKNINDTSNILNSELVFTDKGRILIHLVLKNKVFGKLDYIYAYTYFDKNDNVIDFKSYEKIFGIDIYEKVNGYDIVDNKKIKCLKKDNKTICTGEKLKVVGENGIGGIPTYADIRFELLNSEFEDIVNRIKVKLFEMDD</sequence>
<dbReference type="Proteomes" id="UP000092714">
    <property type="component" value="Unassembled WGS sequence"/>
</dbReference>
<dbReference type="InterPro" id="IPR051081">
    <property type="entry name" value="HTH_MetalResp_TranReg"/>
</dbReference>
<dbReference type="Gene3D" id="1.10.10.10">
    <property type="entry name" value="Winged helix-like DNA-binding domain superfamily/Winged helix DNA-binding domain"/>
    <property type="match status" value="1"/>
</dbReference>
<dbReference type="EMBL" id="MAPZ01000017">
    <property type="protein sequence ID" value="OBY11036.1"/>
    <property type="molecule type" value="Genomic_DNA"/>
</dbReference>
<dbReference type="RefSeq" id="WP_055183984.1">
    <property type="nucleotide sequence ID" value="NZ_CABJAZ010000013.1"/>
</dbReference>
<dbReference type="PANTHER" id="PTHR33154:SF33">
    <property type="entry name" value="TRANSCRIPTIONAL REPRESSOR SDPR"/>
    <property type="match status" value="1"/>
</dbReference>
<dbReference type="OrthoDB" id="9798835at2"/>
<evidence type="ECO:0000313" key="5">
    <source>
        <dbReference type="EMBL" id="OBY11036.1"/>
    </source>
</evidence>